<comment type="subunit">
    <text evidence="5 12">Tetramer of two alpha and two beta chains.</text>
</comment>
<dbReference type="FunFam" id="3.40.50.1100:FF:000004">
    <property type="entry name" value="Tryptophan synthase beta chain"/>
    <property type="match status" value="1"/>
</dbReference>
<evidence type="ECO:0000256" key="6">
    <source>
        <dbReference type="ARBA" id="ARBA00022605"/>
    </source>
</evidence>
<dbReference type="RefSeq" id="WP_138664798.1">
    <property type="nucleotide sequence ID" value="NZ_VCKY01000010.1"/>
</dbReference>
<evidence type="ECO:0000256" key="3">
    <source>
        <dbReference type="ARBA" id="ARBA00004733"/>
    </source>
</evidence>
<evidence type="ECO:0000313" key="14">
    <source>
        <dbReference type="EMBL" id="TMR24390.1"/>
    </source>
</evidence>
<reference evidence="14 15" key="1">
    <citation type="submission" date="2019-05" db="EMBL/GenBank/DDBJ databases">
        <title>Draft genome sequence of Nonomuraea turkmeniaca DSM 43926.</title>
        <authorList>
            <person name="Saricaoglu S."/>
            <person name="Isik K."/>
        </authorList>
    </citation>
    <scope>NUCLEOTIDE SEQUENCE [LARGE SCALE GENOMIC DNA]</scope>
    <source>
        <strain evidence="14 15">DSM 43926</strain>
    </source>
</reference>
<organism evidence="14 15">
    <name type="scientific">Nonomuraea turkmeniaca</name>
    <dbReference type="NCBI Taxonomy" id="103838"/>
    <lineage>
        <taxon>Bacteria</taxon>
        <taxon>Bacillati</taxon>
        <taxon>Actinomycetota</taxon>
        <taxon>Actinomycetes</taxon>
        <taxon>Streptosporangiales</taxon>
        <taxon>Streptosporangiaceae</taxon>
        <taxon>Nonomuraea</taxon>
    </lineage>
</organism>
<dbReference type="SUPFAM" id="SSF53686">
    <property type="entry name" value="Tryptophan synthase beta subunit-like PLP-dependent enzymes"/>
    <property type="match status" value="1"/>
</dbReference>
<dbReference type="PROSITE" id="PS00168">
    <property type="entry name" value="TRP_SYNTHASE_BETA"/>
    <property type="match status" value="1"/>
</dbReference>
<dbReference type="UniPathway" id="UPA00035">
    <property type="reaction ID" value="UER00044"/>
</dbReference>
<comment type="cofactor">
    <cofactor evidence="1 12">
        <name>pyridoxal 5'-phosphate</name>
        <dbReference type="ChEBI" id="CHEBI:597326"/>
    </cofactor>
</comment>
<evidence type="ECO:0000313" key="15">
    <source>
        <dbReference type="Proteomes" id="UP000309128"/>
    </source>
</evidence>
<comment type="similarity">
    <text evidence="4 12">Belongs to the TrpB family.</text>
</comment>
<gene>
    <name evidence="12 14" type="primary">trpB</name>
    <name evidence="14" type="ORF">ETD86_04445</name>
</gene>
<comment type="pathway">
    <text evidence="3 12">Amino-acid biosynthesis; L-tryptophan biosynthesis; L-tryptophan from chorismate: step 5/5.</text>
</comment>
<dbReference type="Proteomes" id="UP000309128">
    <property type="component" value="Unassembled WGS sequence"/>
</dbReference>
<dbReference type="NCBIfam" id="TIGR00263">
    <property type="entry name" value="trpB"/>
    <property type="match status" value="1"/>
</dbReference>
<dbReference type="EMBL" id="VCKY01000010">
    <property type="protein sequence ID" value="TMR24390.1"/>
    <property type="molecule type" value="Genomic_DNA"/>
</dbReference>
<dbReference type="EC" id="4.2.1.20" evidence="12"/>
<sequence>MHAQAARTPLTGRTGPYFGRFGGRFIPEALVAALEELDAAYRDALAEPEFMGRLDELHRTYVGRPSLITEAPRFARHAGGRAPARILLKREDLNHTGSHKINNAIGQALLTLRMGKTRVIAETGAGQHGVATATAAALLGLDAVVYMGEVDMRRQALNVVRMRLLGAEVIPVTSGSRTLKDAMNEAMRDWVTNVENTHYLIGSAAGPHPFPTMVRELQQVIGVEARRQTLALAGRLPDVVCACVGGGSNAIGIFHAFLDDPEVELVGLEAGGDGVETGRHAASVSGGGLGILHGTRTFVLQDAHGQTVESHSISAGLDYPGVGPQHAWLHDIGRARYASVPDAEAMEAFALLCRTEGIIPAIESAHALAGAIREGRRLGPDGIVLVNLSGRGDKDVDTAARYFGLLGEGSGE</sequence>
<dbReference type="CDD" id="cd06446">
    <property type="entry name" value="Trp-synth_B"/>
    <property type="match status" value="1"/>
</dbReference>
<evidence type="ECO:0000256" key="9">
    <source>
        <dbReference type="ARBA" id="ARBA00023141"/>
    </source>
</evidence>
<protein>
    <recommendedName>
        <fullName evidence="12">Tryptophan synthase beta chain</fullName>
        <ecNumber evidence="12">4.2.1.20</ecNumber>
    </recommendedName>
</protein>
<feature type="modified residue" description="N6-(pyridoxal phosphate)lysine" evidence="12">
    <location>
        <position position="100"/>
    </location>
</feature>
<evidence type="ECO:0000256" key="2">
    <source>
        <dbReference type="ARBA" id="ARBA00002786"/>
    </source>
</evidence>
<dbReference type="OrthoDB" id="9766131at2"/>
<dbReference type="GO" id="GO:0005737">
    <property type="term" value="C:cytoplasm"/>
    <property type="evidence" value="ECO:0007669"/>
    <property type="project" value="TreeGrafter"/>
</dbReference>
<keyword evidence="7 12" id="KW-0822">Tryptophan biosynthesis</keyword>
<dbReference type="PIRSF" id="PIRSF001413">
    <property type="entry name" value="Trp_syn_beta"/>
    <property type="match status" value="1"/>
</dbReference>
<evidence type="ECO:0000256" key="10">
    <source>
        <dbReference type="ARBA" id="ARBA00023239"/>
    </source>
</evidence>
<keyword evidence="6 12" id="KW-0028">Amino-acid biosynthesis</keyword>
<dbReference type="InterPro" id="IPR023026">
    <property type="entry name" value="Trp_synth_beta/beta-like"/>
</dbReference>
<dbReference type="HAMAP" id="MF_00133">
    <property type="entry name" value="Trp_synth_beta"/>
    <property type="match status" value="1"/>
</dbReference>
<keyword evidence="15" id="KW-1185">Reference proteome</keyword>
<evidence type="ECO:0000256" key="8">
    <source>
        <dbReference type="ARBA" id="ARBA00022898"/>
    </source>
</evidence>
<dbReference type="InterPro" id="IPR001926">
    <property type="entry name" value="TrpB-like_PALP"/>
</dbReference>
<dbReference type="GO" id="GO:0004834">
    <property type="term" value="F:tryptophan synthase activity"/>
    <property type="evidence" value="ECO:0007669"/>
    <property type="project" value="UniProtKB-UniRule"/>
</dbReference>
<comment type="function">
    <text evidence="2 12">The beta subunit is responsible for the synthesis of L-tryptophan from indole and L-serine.</text>
</comment>
<keyword evidence="10 12" id="KW-0456">Lyase</keyword>
<dbReference type="Gene3D" id="3.40.50.1100">
    <property type="match status" value="2"/>
</dbReference>
<comment type="catalytic activity">
    <reaction evidence="11 12">
        <text>(1S,2R)-1-C-(indol-3-yl)glycerol 3-phosphate + L-serine = D-glyceraldehyde 3-phosphate + L-tryptophan + H2O</text>
        <dbReference type="Rhea" id="RHEA:10532"/>
        <dbReference type="ChEBI" id="CHEBI:15377"/>
        <dbReference type="ChEBI" id="CHEBI:33384"/>
        <dbReference type="ChEBI" id="CHEBI:57912"/>
        <dbReference type="ChEBI" id="CHEBI:58866"/>
        <dbReference type="ChEBI" id="CHEBI:59776"/>
        <dbReference type="EC" id="4.2.1.20"/>
    </reaction>
</comment>
<dbReference type="InterPro" id="IPR036052">
    <property type="entry name" value="TrpB-like_PALP_sf"/>
</dbReference>
<dbReference type="Pfam" id="PF00291">
    <property type="entry name" value="PALP"/>
    <property type="match status" value="1"/>
</dbReference>
<evidence type="ECO:0000256" key="11">
    <source>
        <dbReference type="ARBA" id="ARBA00049047"/>
    </source>
</evidence>
<comment type="caution">
    <text evidence="14">The sequence shown here is derived from an EMBL/GenBank/DDBJ whole genome shotgun (WGS) entry which is preliminary data.</text>
</comment>
<feature type="domain" description="Tryptophan synthase beta chain-like PALP" evidence="13">
    <location>
        <begin position="65"/>
        <end position="390"/>
    </location>
</feature>
<evidence type="ECO:0000256" key="5">
    <source>
        <dbReference type="ARBA" id="ARBA00011270"/>
    </source>
</evidence>
<dbReference type="InterPro" id="IPR006653">
    <property type="entry name" value="Trp_synth_b_CS"/>
</dbReference>
<dbReference type="InterPro" id="IPR006654">
    <property type="entry name" value="Trp_synth_beta"/>
</dbReference>
<keyword evidence="8 12" id="KW-0663">Pyridoxal phosphate</keyword>
<evidence type="ECO:0000256" key="4">
    <source>
        <dbReference type="ARBA" id="ARBA00009982"/>
    </source>
</evidence>
<proteinExistence type="inferred from homology"/>
<dbReference type="FunFam" id="3.40.50.1100:FF:000001">
    <property type="entry name" value="Tryptophan synthase beta chain"/>
    <property type="match status" value="1"/>
</dbReference>
<dbReference type="PANTHER" id="PTHR48077:SF3">
    <property type="entry name" value="TRYPTOPHAN SYNTHASE"/>
    <property type="match status" value="1"/>
</dbReference>
<evidence type="ECO:0000256" key="12">
    <source>
        <dbReference type="HAMAP-Rule" id="MF_00133"/>
    </source>
</evidence>
<evidence type="ECO:0000256" key="1">
    <source>
        <dbReference type="ARBA" id="ARBA00001933"/>
    </source>
</evidence>
<name>A0A5S4GE82_9ACTN</name>
<evidence type="ECO:0000259" key="13">
    <source>
        <dbReference type="Pfam" id="PF00291"/>
    </source>
</evidence>
<evidence type="ECO:0000256" key="7">
    <source>
        <dbReference type="ARBA" id="ARBA00022822"/>
    </source>
</evidence>
<dbReference type="AlphaFoldDB" id="A0A5S4GE82"/>
<keyword evidence="9 12" id="KW-0057">Aromatic amino acid biosynthesis</keyword>
<dbReference type="PANTHER" id="PTHR48077">
    <property type="entry name" value="TRYPTOPHAN SYNTHASE-RELATED"/>
    <property type="match status" value="1"/>
</dbReference>
<accession>A0A5S4GE82</accession>